<dbReference type="PANTHER" id="PTHR46496:SF1">
    <property type="entry name" value="ZEAXANTHIN EPOXIDASE, CHLOROPLASTIC"/>
    <property type="match status" value="1"/>
</dbReference>
<feature type="domain" description="FAD-binding" evidence="6">
    <location>
        <begin position="2"/>
        <end position="340"/>
    </location>
</feature>
<dbReference type="Gene3D" id="3.50.50.60">
    <property type="entry name" value="FAD/NAD(P)-binding domain"/>
    <property type="match status" value="1"/>
</dbReference>
<organism evidence="7 8">
    <name type="scientific">Streptomyces xanthophaeus</name>
    <dbReference type="NCBI Taxonomy" id="67385"/>
    <lineage>
        <taxon>Bacteria</taxon>
        <taxon>Bacillati</taxon>
        <taxon>Actinomycetota</taxon>
        <taxon>Actinomycetes</taxon>
        <taxon>Kitasatosporales</taxon>
        <taxon>Streptomycetaceae</taxon>
        <taxon>Streptomyces</taxon>
    </lineage>
</organism>
<dbReference type="GO" id="GO:0071949">
    <property type="term" value="F:FAD binding"/>
    <property type="evidence" value="ECO:0007669"/>
    <property type="project" value="InterPro"/>
</dbReference>
<keyword evidence="8" id="KW-1185">Reference proteome</keyword>
<evidence type="ECO:0000256" key="1">
    <source>
        <dbReference type="ARBA" id="ARBA00001974"/>
    </source>
</evidence>
<feature type="compositionally biased region" description="Low complexity" evidence="5">
    <location>
        <begin position="393"/>
        <end position="407"/>
    </location>
</feature>
<evidence type="ECO:0000256" key="3">
    <source>
        <dbReference type="ARBA" id="ARBA00022827"/>
    </source>
</evidence>
<dbReference type="Proteomes" id="UP000600026">
    <property type="component" value="Unassembled WGS sequence"/>
</dbReference>
<evidence type="ECO:0000313" key="7">
    <source>
        <dbReference type="EMBL" id="GHI85672.1"/>
    </source>
</evidence>
<dbReference type="GO" id="GO:0004497">
    <property type="term" value="F:monooxygenase activity"/>
    <property type="evidence" value="ECO:0007669"/>
    <property type="project" value="UniProtKB-KW"/>
</dbReference>
<dbReference type="InterPro" id="IPR036188">
    <property type="entry name" value="FAD/NAD-bd_sf"/>
</dbReference>
<evidence type="ECO:0000256" key="4">
    <source>
        <dbReference type="ARBA" id="ARBA00023002"/>
    </source>
</evidence>
<keyword evidence="4" id="KW-0560">Oxidoreductase</keyword>
<accession>A0A919GYH7</accession>
<keyword evidence="2" id="KW-0285">Flavoprotein</keyword>
<evidence type="ECO:0000256" key="2">
    <source>
        <dbReference type="ARBA" id="ARBA00022630"/>
    </source>
</evidence>
<reference evidence="7" key="1">
    <citation type="submission" date="2020-09" db="EMBL/GenBank/DDBJ databases">
        <title>Whole genome shotgun sequence of Streptomyces xanthophaeus NBRC 12829.</title>
        <authorList>
            <person name="Komaki H."/>
            <person name="Tamura T."/>
        </authorList>
    </citation>
    <scope>NUCLEOTIDE SEQUENCE</scope>
    <source>
        <strain evidence="7">NBRC 12829</strain>
    </source>
</reference>
<dbReference type="InterPro" id="IPR002938">
    <property type="entry name" value="FAD-bd"/>
</dbReference>
<dbReference type="Pfam" id="PF01494">
    <property type="entry name" value="FAD_binding_3"/>
    <property type="match status" value="1"/>
</dbReference>
<evidence type="ECO:0000256" key="5">
    <source>
        <dbReference type="SAM" id="MobiDB-lite"/>
    </source>
</evidence>
<evidence type="ECO:0000313" key="8">
    <source>
        <dbReference type="Proteomes" id="UP000600026"/>
    </source>
</evidence>
<keyword evidence="3" id="KW-0274">FAD</keyword>
<comment type="cofactor">
    <cofactor evidence="1">
        <name>FAD</name>
        <dbReference type="ChEBI" id="CHEBI:57692"/>
    </cofactor>
</comment>
<dbReference type="PRINTS" id="PR00420">
    <property type="entry name" value="RNGMNOXGNASE"/>
</dbReference>
<dbReference type="RefSeq" id="WP_078904572.1">
    <property type="nucleotide sequence ID" value="NZ_BNEE01000006.1"/>
</dbReference>
<sequence length="415" mass="44523">MKAIVIGAGIGGLAAGAALRKAGLEVEIHERATELRAAGSGLSVMSNAIAALDSVGLDLGLEKRGQVLESYHVRTARGRLIREFPFPSIIERLGVPSVLITRSELQQALLAAADGIPLRLGSAAREIAVDEETQEVWVGFEDGSETRGDVLIGADGFGSAVRRQLVGGPEESRDSGYICWLALTPFSHPRFTPGSVTHYWGSGQRFGMVDMGDGLLYWWGTKNMPAHESADWRGGKEGVAAAFAGWAEEVGQAIDVTPPESILAVPSRDRVFLERWGRGPVTLLGDAAHPMLTSLGQGSGMALEDAAVLARVLGGATDVPRALRRYEDERRERTRGMVAASRSISEFEQSENPVRRPVRDAYFRFMPERRLVATLEGALSFPGAGRRTDHPSSRPSSVPSPASAPVKESSHARTP</sequence>
<dbReference type="AlphaFoldDB" id="A0A919GYH7"/>
<evidence type="ECO:0000259" key="6">
    <source>
        <dbReference type="Pfam" id="PF01494"/>
    </source>
</evidence>
<dbReference type="EMBL" id="BNEE01000006">
    <property type="protein sequence ID" value="GHI85672.1"/>
    <property type="molecule type" value="Genomic_DNA"/>
</dbReference>
<gene>
    <name evidence="7" type="ORF">Sxan_30360</name>
</gene>
<name>A0A919GYH7_9ACTN</name>
<protein>
    <submittedName>
        <fullName evidence="7">FAD-dependent monooxygenase</fullName>
    </submittedName>
</protein>
<dbReference type="OrthoDB" id="4568714at2"/>
<dbReference type="PANTHER" id="PTHR46496">
    <property type="match status" value="1"/>
</dbReference>
<keyword evidence="7" id="KW-0503">Monooxygenase</keyword>
<comment type="caution">
    <text evidence="7">The sequence shown here is derived from an EMBL/GenBank/DDBJ whole genome shotgun (WGS) entry which is preliminary data.</text>
</comment>
<feature type="region of interest" description="Disordered" evidence="5">
    <location>
        <begin position="378"/>
        <end position="415"/>
    </location>
</feature>
<proteinExistence type="predicted"/>
<dbReference type="SUPFAM" id="SSF51905">
    <property type="entry name" value="FAD/NAD(P)-binding domain"/>
    <property type="match status" value="1"/>
</dbReference>